<name>E1QHC6_DESB2</name>
<evidence type="ECO:0000313" key="2">
    <source>
        <dbReference type="Proteomes" id="UP000009047"/>
    </source>
</evidence>
<dbReference type="KEGG" id="dbr:Deba_1601"/>
<proteinExistence type="predicted"/>
<dbReference type="OrthoDB" id="5459976at2"/>
<sequence>MLTEPEKLLAAINQRFGTVHAFCAANPELNRTTVYAVLRGRYKGNAGRQLGRIRAALMAAPADGAADLPGLVELEEVIREAACARCPVTRAGICKRCAPLHLQQAQAVLAFLERRRER</sequence>
<dbReference type="EMBL" id="CP002085">
    <property type="protein sequence ID" value="ADK84969.1"/>
    <property type="molecule type" value="Genomic_DNA"/>
</dbReference>
<dbReference type="HOGENOM" id="CLU_167436_0_0_7"/>
<keyword evidence="2" id="KW-1185">Reference proteome</keyword>
<protein>
    <submittedName>
        <fullName evidence="1">Uncharacterized protein</fullName>
    </submittedName>
</protein>
<dbReference type="RefSeq" id="WP_013258422.1">
    <property type="nucleotide sequence ID" value="NC_014365.1"/>
</dbReference>
<reference evidence="1 2" key="1">
    <citation type="journal article" date="2010" name="Stand. Genomic Sci.">
        <title>Complete genome sequence of Desulfarculus baarsii type strain (2st14).</title>
        <authorList>
            <person name="Sun H."/>
            <person name="Spring S."/>
            <person name="Lapidus A."/>
            <person name="Davenport K."/>
            <person name="Del Rio T.G."/>
            <person name="Tice H."/>
            <person name="Nolan M."/>
            <person name="Copeland A."/>
            <person name="Cheng J.F."/>
            <person name="Lucas S."/>
            <person name="Tapia R."/>
            <person name="Goodwin L."/>
            <person name="Pitluck S."/>
            <person name="Ivanova N."/>
            <person name="Pagani I."/>
            <person name="Mavromatis K."/>
            <person name="Ovchinnikova G."/>
            <person name="Pati A."/>
            <person name="Chen A."/>
            <person name="Palaniappan K."/>
            <person name="Hauser L."/>
            <person name="Chang Y.J."/>
            <person name="Jeffries C.D."/>
            <person name="Detter J.C."/>
            <person name="Han C."/>
            <person name="Rohde M."/>
            <person name="Brambilla E."/>
            <person name="Goker M."/>
            <person name="Woyke T."/>
            <person name="Bristow J."/>
            <person name="Eisen J.A."/>
            <person name="Markowitz V."/>
            <person name="Hugenholtz P."/>
            <person name="Kyrpides N.C."/>
            <person name="Klenk H.P."/>
            <person name="Land M."/>
        </authorList>
    </citation>
    <scope>NUCLEOTIDE SEQUENCE [LARGE SCALE GENOMIC DNA]</scope>
    <source>
        <strain evidence="2">ATCC 33931 / DSM 2075 / LMG 7858 / VKM B-1802 / 2st14</strain>
    </source>
</reference>
<dbReference type="Proteomes" id="UP000009047">
    <property type="component" value="Chromosome"/>
</dbReference>
<evidence type="ECO:0000313" key="1">
    <source>
        <dbReference type="EMBL" id="ADK84969.1"/>
    </source>
</evidence>
<dbReference type="eggNOG" id="ENOG502ZG1W">
    <property type="taxonomic scope" value="Bacteria"/>
</dbReference>
<dbReference type="STRING" id="644282.Deba_1601"/>
<gene>
    <name evidence="1" type="ordered locus">Deba_1601</name>
</gene>
<organism evidence="1 2">
    <name type="scientific">Desulfarculus baarsii (strain ATCC 33931 / DSM 2075 / LMG 7858 / VKM B-1802 / 2st14)</name>
    <dbReference type="NCBI Taxonomy" id="644282"/>
    <lineage>
        <taxon>Bacteria</taxon>
        <taxon>Pseudomonadati</taxon>
        <taxon>Thermodesulfobacteriota</taxon>
        <taxon>Desulfarculia</taxon>
        <taxon>Desulfarculales</taxon>
        <taxon>Desulfarculaceae</taxon>
        <taxon>Desulfarculus</taxon>
    </lineage>
</organism>
<dbReference type="AlphaFoldDB" id="E1QHC6"/>
<accession>E1QHC6</accession>